<evidence type="ECO:0000256" key="1">
    <source>
        <dbReference type="SAM" id="MobiDB-lite"/>
    </source>
</evidence>
<reference evidence="3" key="1">
    <citation type="submission" date="2019-08" db="EMBL/GenBank/DDBJ databases">
        <title>Limnoglobus roseus gen. nov., sp. nov., a novel freshwater planctomycete with a giant genome from the family Gemmataceae.</title>
        <authorList>
            <person name="Kulichevskaya I.S."/>
            <person name="Naumoff D.G."/>
            <person name="Miroshnikov K."/>
            <person name="Ivanova A."/>
            <person name="Philippov D.A."/>
            <person name="Hakobyan A."/>
            <person name="Rijpstra I.C."/>
            <person name="Sinninghe Damste J.S."/>
            <person name="Liesack W."/>
            <person name="Dedysh S.N."/>
        </authorList>
    </citation>
    <scope>NUCLEOTIDE SEQUENCE [LARGE SCALE GENOMIC DNA]</scope>
    <source>
        <strain evidence="3">PX52</strain>
    </source>
</reference>
<feature type="compositionally biased region" description="Low complexity" evidence="1">
    <location>
        <begin position="119"/>
        <end position="150"/>
    </location>
</feature>
<dbReference type="Proteomes" id="UP000324974">
    <property type="component" value="Chromosome"/>
</dbReference>
<gene>
    <name evidence="2" type="ORF">PX52LOC_03595</name>
</gene>
<proteinExistence type="predicted"/>
<protein>
    <submittedName>
        <fullName evidence="2">Uncharacterized protein</fullName>
    </submittedName>
</protein>
<dbReference type="AlphaFoldDB" id="A0A5C1ADB6"/>
<accession>A0A5C1ADB6</accession>
<dbReference type="EMBL" id="CP042425">
    <property type="protein sequence ID" value="QEL16635.1"/>
    <property type="molecule type" value="Genomic_DNA"/>
</dbReference>
<sequence length="225" mass="24357">MSSRPDVATEQGENFPLMSLESASDAKAMHAGATSGRQGRLAGCRPMRGEIVDRLRNRRQGHRGRAQGHAVQPDAPFDPVLGERLRERRDGRTLCGRGFATGGRPGTATRRSQERSRRVPPVARRLPAARTVRSGPTRARPCSSRSSSSARGRRTRPTSPARTRSAAKTTVSPANPYTGHASLHIHRASIKNHVMEFTGSMTRLANDGVYTSPPAPDSIIQAPDL</sequence>
<feature type="compositionally biased region" description="Basic and acidic residues" evidence="1">
    <location>
        <begin position="81"/>
        <end position="92"/>
    </location>
</feature>
<dbReference type="KEGG" id="lrs:PX52LOC_03595"/>
<feature type="region of interest" description="Disordered" evidence="1">
    <location>
        <begin position="1"/>
        <end position="179"/>
    </location>
</feature>
<evidence type="ECO:0000313" key="2">
    <source>
        <dbReference type="EMBL" id="QEL16635.1"/>
    </source>
</evidence>
<feature type="compositionally biased region" description="Basic residues" evidence="1">
    <location>
        <begin position="56"/>
        <end position="66"/>
    </location>
</feature>
<evidence type="ECO:0000313" key="3">
    <source>
        <dbReference type="Proteomes" id="UP000324974"/>
    </source>
</evidence>
<name>A0A5C1ADB6_9BACT</name>
<organism evidence="2 3">
    <name type="scientific">Limnoglobus roseus</name>
    <dbReference type="NCBI Taxonomy" id="2598579"/>
    <lineage>
        <taxon>Bacteria</taxon>
        <taxon>Pseudomonadati</taxon>
        <taxon>Planctomycetota</taxon>
        <taxon>Planctomycetia</taxon>
        <taxon>Gemmatales</taxon>
        <taxon>Gemmataceae</taxon>
        <taxon>Limnoglobus</taxon>
    </lineage>
</organism>
<feature type="compositionally biased region" description="Low complexity" evidence="1">
    <location>
        <begin position="157"/>
        <end position="167"/>
    </location>
</feature>
<keyword evidence="3" id="KW-1185">Reference proteome</keyword>